<sequence>MAQSWVMNTQARSIGSEAMATAVDNKRRIMSSSLFGDDAPRYQPTSYETTQQPRTINRPTAETYAEQPSNQINVTIPTYSNSSQPMNQIPDFVPMAYTQPPEIITNFRSRTQPRNYCGRRLDVLPNDEMQKIRDSLITDTTNISKRLRQIGQN</sequence>
<dbReference type="InParanoid" id="A2DV69"/>
<protein>
    <submittedName>
        <fullName evidence="2">Uncharacterized protein</fullName>
    </submittedName>
</protein>
<dbReference type="RefSeq" id="XP_001327888.1">
    <property type="nucleotide sequence ID" value="XM_001327853.1"/>
</dbReference>
<gene>
    <name evidence="2" type="ORF">TVAG_405790</name>
</gene>
<evidence type="ECO:0000256" key="1">
    <source>
        <dbReference type="SAM" id="MobiDB-lite"/>
    </source>
</evidence>
<reference evidence="2" key="2">
    <citation type="journal article" date="2007" name="Science">
        <title>Draft genome sequence of the sexually transmitted pathogen Trichomonas vaginalis.</title>
        <authorList>
            <person name="Carlton J.M."/>
            <person name="Hirt R.P."/>
            <person name="Silva J.C."/>
            <person name="Delcher A.L."/>
            <person name="Schatz M."/>
            <person name="Zhao Q."/>
            <person name="Wortman J.R."/>
            <person name="Bidwell S.L."/>
            <person name="Alsmark U.C.M."/>
            <person name="Besteiro S."/>
            <person name="Sicheritz-Ponten T."/>
            <person name="Noel C.J."/>
            <person name="Dacks J.B."/>
            <person name="Foster P.G."/>
            <person name="Simillion C."/>
            <person name="Van de Peer Y."/>
            <person name="Miranda-Saavedra D."/>
            <person name="Barton G.J."/>
            <person name="Westrop G.D."/>
            <person name="Mueller S."/>
            <person name="Dessi D."/>
            <person name="Fiori P.L."/>
            <person name="Ren Q."/>
            <person name="Paulsen I."/>
            <person name="Zhang H."/>
            <person name="Bastida-Corcuera F.D."/>
            <person name="Simoes-Barbosa A."/>
            <person name="Brown M.T."/>
            <person name="Hayes R.D."/>
            <person name="Mukherjee M."/>
            <person name="Okumura C.Y."/>
            <person name="Schneider R."/>
            <person name="Smith A.J."/>
            <person name="Vanacova S."/>
            <person name="Villalvazo M."/>
            <person name="Haas B.J."/>
            <person name="Pertea M."/>
            <person name="Feldblyum T.V."/>
            <person name="Utterback T.R."/>
            <person name="Shu C.L."/>
            <person name="Osoegawa K."/>
            <person name="de Jong P.J."/>
            <person name="Hrdy I."/>
            <person name="Horvathova L."/>
            <person name="Zubacova Z."/>
            <person name="Dolezal P."/>
            <person name="Malik S.B."/>
            <person name="Logsdon J.M. Jr."/>
            <person name="Henze K."/>
            <person name="Gupta A."/>
            <person name="Wang C.C."/>
            <person name="Dunne R.L."/>
            <person name="Upcroft J.A."/>
            <person name="Upcroft P."/>
            <person name="White O."/>
            <person name="Salzberg S.L."/>
            <person name="Tang P."/>
            <person name="Chiu C.-H."/>
            <person name="Lee Y.-S."/>
            <person name="Embley T.M."/>
            <person name="Coombs G.H."/>
            <person name="Mottram J.C."/>
            <person name="Tachezy J."/>
            <person name="Fraser-Liggett C.M."/>
            <person name="Johnson P.J."/>
        </authorList>
    </citation>
    <scope>NUCLEOTIDE SEQUENCE [LARGE SCALE GENOMIC DNA]</scope>
    <source>
        <strain evidence="2">G3</strain>
    </source>
</reference>
<reference evidence="2" key="1">
    <citation type="submission" date="2006-10" db="EMBL/GenBank/DDBJ databases">
        <authorList>
            <person name="Amadeo P."/>
            <person name="Zhao Q."/>
            <person name="Wortman J."/>
            <person name="Fraser-Liggett C."/>
            <person name="Carlton J."/>
        </authorList>
    </citation>
    <scope>NUCLEOTIDE SEQUENCE</scope>
    <source>
        <strain evidence="2">G3</strain>
    </source>
</reference>
<dbReference type="Proteomes" id="UP000001542">
    <property type="component" value="Unassembled WGS sequence"/>
</dbReference>
<name>A2DV69_TRIV3</name>
<dbReference type="VEuPathDB" id="TrichDB:TVAGG3_0630880"/>
<proteinExistence type="predicted"/>
<accession>A2DV69</accession>
<organism evidence="2 3">
    <name type="scientific">Trichomonas vaginalis (strain ATCC PRA-98 / G3)</name>
    <dbReference type="NCBI Taxonomy" id="412133"/>
    <lineage>
        <taxon>Eukaryota</taxon>
        <taxon>Metamonada</taxon>
        <taxon>Parabasalia</taxon>
        <taxon>Trichomonadida</taxon>
        <taxon>Trichomonadidae</taxon>
        <taxon>Trichomonas</taxon>
    </lineage>
</organism>
<evidence type="ECO:0000313" key="2">
    <source>
        <dbReference type="EMBL" id="EAY15665.1"/>
    </source>
</evidence>
<feature type="compositionally biased region" description="Polar residues" evidence="1">
    <location>
        <begin position="43"/>
        <end position="87"/>
    </location>
</feature>
<evidence type="ECO:0000313" key="3">
    <source>
        <dbReference type="Proteomes" id="UP000001542"/>
    </source>
</evidence>
<dbReference type="AlphaFoldDB" id="A2DV69"/>
<keyword evidence="3" id="KW-1185">Reference proteome</keyword>
<feature type="region of interest" description="Disordered" evidence="1">
    <location>
        <begin position="34"/>
        <end position="92"/>
    </location>
</feature>
<dbReference type="EMBL" id="DS113252">
    <property type="protein sequence ID" value="EAY15665.1"/>
    <property type="molecule type" value="Genomic_DNA"/>
</dbReference>
<dbReference type="KEGG" id="tva:4773668"/>
<dbReference type="VEuPathDB" id="TrichDB:TVAG_405790"/>
<dbReference type="SMR" id="A2DV69"/>